<evidence type="ECO:0000256" key="1">
    <source>
        <dbReference type="ARBA" id="ARBA00004651"/>
    </source>
</evidence>
<feature type="transmembrane region" description="Helical" evidence="7">
    <location>
        <begin position="474"/>
        <end position="494"/>
    </location>
</feature>
<protein>
    <submittedName>
        <fullName evidence="9">Type II secretion system F family protein</fullName>
    </submittedName>
</protein>
<feature type="domain" description="Type II secretion system protein GspF" evidence="8">
    <location>
        <begin position="183"/>
        <end position="314"/>
    </location>
</feature>
<evidence type="ECO:0000313" key="10">
    <source>
        <dbReference type="Proteomes" id="UP000677687"/>
    </source>
</evidence>
<evidence type="ECO:0000256" key="3">
    <source>
        <dbReference type="ARBA" id="ARBA00022692"/>
    </source>
</evidence>
<comment type="caution">
    <text evidence="9">The sequence shown here is derived from an EMBL/GenBank/DDBJ whole genome shotgun (WGS) entry which is preliminary data.</text>
</comment>
<evidence type="ECO:0000256" key="5">
    <source>
        <dbReference type="ARBA" id="ARBA00023136"/>
    </source>
</evidence>
<keyword evidence="5 7" id="KW-0472">Membrane</keyword>
<feature type="transmembrane region" description="Helical" evidence="7">
    <location>
        <begin position="640"/>
        <end position="666"/>
    </location>
</feature>
<comment type="subcellular location">
    <subcellularLocation>
        <location evidence="1">Cell membrane</location>
        <topology evidence="1">Multi-pass membrane protein</topology>
    </subcellularLocation>
</comment>
<keyword evidence="4 7" id="KW-1133">Transmembrane helix</keyword>
<feature type="transmembrane region" description="Helical" evidence="7">
    <location>
        <begin position="381"/>
        <end position="403"/>
    </location>
</feature>
<sequence>MAGRRAERISKVAEQRGQKETAMARARISPGQLYKEIAVSKPEFESREEREELVRRREVGYVRFCKSAYKRFPSFGKGAKFKEHYKEAIDFLGWDLKAEEFSAAIKEAMFLSLLLGIIAVMGIFFFFSRELSAFLGEMFLFYLVVPVVLVAVIATYYVQNYPLNAAKVEEMRALTYIPEIIGYMTMSMKLSPNLEKAVEFAAEHGRGKVADDFKKILWDVQLGIYLTVSEALDELAYKWGKFSDEFKQGLMMIRASVLEDTEAKRYALLDKTMVSILDSVKEKMESYARALSQPSIVLFYIGILLPLILIIILPVGSSFSGASMARPEIMFALYNVAIPLMAFAFARNLIKSRPPTYEAPKIPDNFIGLPKKGRMRLGKKGAISIFAVVALVFIIGISASYFMHLYGAPPILEADGTAEKVLERDNKPANWFAPGGGKETELLRSGVSAGKLSEALRAEEQKYFMRPENDVTPYNLIFGLLITISICIALNYYYSNIYKRRIQQRIMDMESEFKDSLYIIASRMGENKPVEEAFKHAKEFLPNYKISQEVFGRIVDNINLLGMPLDGAIFDSNYGALKDNPSAIIRSSMRLLVDSVGLGVNVAARTMMSLSMQLQNSEKVTKMLSLLVKDITTMMRTMSVYIAPVVLGITTSLQKVVILTLSAISVESPSFAAGSLPASIPGLSGFQGFTTQGLGLVMKPEAFAQMANPAQFVFIVALYVIELVFIMSYFTTRIEEDNPILAKINLAKALPIAMIVFVVSVIGANLVVGGILV</sequence>
<evidence type="ECO:0000313" key="9">
    <source>
        <dbReference type="EMBL" id="MBS3057073.1"/>
    </source>
</evidence>
<feature type="transmembrane region" description="Helical" evidence="7">
    <location>
        <begin position="139"/>
        <end position="158"/>
    </location>
</feature>
<dbReference type="Pfam" id="PF00482">
    <property type="entry name" value="T2SSF"/>
    <property type="match status" value="1"/>
</dbReference>
<feature type="transmembrane region" description="Helical" evidence="7">
    <location>
        <begin position="297"/>
        <end position="317"/>
    </location>
</feature>
<feature type="transmembrane region" description="Helical" evidence="7">
    <location>
        <begin position="329"/>
        <end position="346"/>
    </location>
</feature>
<reference evidence="9" key="1">
    <citation type="submission" date="2021-03" db="EMBL/GenBank/DDBJ databases">
        <authorList>
            <person name="Jaffe A."/>
        </authorList>
    </citation>
    <scope>NUCLEOTIDE SEQUENCE</scope>
    <source>
        <strain evidence="9">RIFCSPHIGHO2_01_FULL_AR10_44_11</strain>
    </source>
</reference>
<feature type="transmembrane region" description="Helical" evidence="7">
    <location>
        <begin position="750"/>
        <end position="772"/>
    </location>
</feature>
<evidence type="ECO:0000256" key="2">
    <source>
        <dbReference type="ARBA" id="ARBA00022475"/>
    </source>
</evidence>
<feature type="compositionally biased region" description="Basic and acidic residues" evidence="6">
    <location>
        <begin position="1"/>
        <end position="19"/>
    </location>
</feature>
<evidence type="ECO:0000256" key="7">
    <source>
        <dbReference type="SAM" id="Phobius"/>
    </source>
</evidence>
<feature type="transmembrane region" description="Helical" evidence="7">
    <location>
        <begin position="710"/>
        <end position="730"/>
    </location>
</feature>
<keyword evidence="2" id="KW-1003">Cell membrane</keyword>
<evidence type="ECO:0000256" key="4">
    <source>
        <dbReference type="ARBA" id="ARBA00022989"/>
    </source>
</evidence>
<accession>A0A8T4KPX3</accession>
<name>A0A8T4KPX3_9ARCH</name>
<feature type="transmembrane region" description="Helical" evidence="7">
    <location>
        <begin position="108"/>
        <end position="127"/>
    </location>
</feature>
<reference evidence="9" key="2">
    <citation type="submission" date="2021-05" db="EMBL/GenBank/DDBJ databases">
        <title>Protein family content uncovers lineage relationships and bacterial pathway maintenance mechanisms in DPANN archaea.</title>
        <authorList>
            <person name="Castelle C.J."/>
            <person name="Meheust R."/>
            <person name="Jaffe A.L."/>
            <person name="Seitz K."/>
            <person name="Gong X."/>
            <person name="Baker B.J."/>
            <person name="Banfield J.F."/>
        </authorList>
    </citation>
    <scope>NUCLEOTIDE SEQUENCE</scope>
    <source>
        <strain evidence="9">RIFCSPHIGHO2_01_FULL_AR10_44_11</strain>
    </source>
</reference>
<dbReference type="Proteomes" id="UP000677687">
    <property type="component" value="Unassembled WGS sequence"/>
</dbReference>
<gene>
    <name evidence="9" type="ORF">J4415_00420</name>
</gene>
<evidence type="ECO:0000259" key="8">
    <source>
        <dbReference type="Pfam" id="PF00482"/>
    </source>
</evidence>
<dbReference type="EMBL" id="JAGVWD010000006">
    <property type="protein sequence ID" value="MBS3057073.1"/>
    <property type="molecule type" value="Genomic_DNA"/>
</dbReference>
<evidence type="ECO:0000256" key="6">
    <source>
        <dbReference type="SAM" id="MobiDB-lite"/>
    </source>
</evidence>
<feature type="region of interest" description="Disordered" evidence="6">
    <location>
        <begin position="1"/>
        <end position="24"/>
    </location>
</feature>
<dbReference type="InterPro" id="IPR018076">
    <property type="entry name" value="T2SS_GspF_dom"/>
</dbReference>
<dbReference type="AlphaFoldDB" id="A0A8T4KPX3"/>
<dbReference type="GO" id="GO:0005886">
    <property type="term" value="C:plasma membrane"/>
    <property type="evidence" value="ECO:0007669"/>
    <property type="project" value="UniProtKB-SubCell"/>
</dbReference>
<proteinExistence type="predicted"/>
<keyword evidence="3 7" id="KW-0812">Transmembrane</keyword>
<organism evidence="9 10">
    <name type="scientific">Candidatus Iainarchaeum sp</name>
    <dbReference type="NCBI Taxonomy" id="3101447"/>
    <lineage>
        <taxon>Archaea</taxon>
        <taxon>Candidatus Iainarchaeota</taxon>
        <taxon>Candidatus Iainarchaeia</taxon>
        <taxon>Candidatus Iainarchaeales</taxon>
        <taxon>Candidatus Iainarchaeaceae</taxon>
        <taxon>Candidatus Iainarchaeum</taxon>
    </lineage>
</organism>